<name>A0AA38H6B8_9TREE</name>
<dbReference type="EMBL" id="JAKWFO010000006">
    <property type="protein sequence ID" value="KAI9634945.1"/>
    <property type="molecule type" value="Genomic_DNA"/>
</dbReference>
<dbReference type="Proteomes" id="UP001164286">
    <property type="component" value="Unassembled WGS sequence"/>
</dbReference>
<evidence type="ECO:0000313" key="3">
    <source>
        <dbReference type="Proteomes" id="UP001164286"/>
    </source>
</evidence>
<accession>A0AA38H6B8</accession>
<dbReference type="GeneID" id="77726681"/>
<evidence type="ECO:0000256" key="1">
    <source>
        <dbReference type="SAM" id="MobiDB-lite"/>
    </source>
</evidence>
<gene>
    <name evidence="2" type="ORF">MKK02DRAFT_28057</name>
</gene>
<sequence>MSMDTSLARDYIDGTAGIISIPAEFLDNVRAMLRGDVEAAEAAAGGIGKLVPWFQVSDRGSMKQLATLRQGRRVRGAVQSLSMPSAAERKRDQVHSTLHVEIYNSASAFQLMLAVHPSVVLCVTTEVSALRPKDTASLGSAPDQNSARGSITFWMKDPRPHEGDGDSFDVSHEITEHRKGFRVILTNEMIGEVRGRMRLQGFDADSTEAVVNTLSGKQEAGGVYSMDVRRFGGGLIESNPGRYRSSVDFRNLAEGLHGARNNVYSSVSMNAYLPIAGTVLKRTSPAVSWEPTCTVTAPSAAASNATDLATDDAEPSRHRVVP</sequence>
<evidence type="ECO:0000313" key="2">
    <source>
        <dbReference type="EMBL" id="KAI9634945.1"/>
    </source>
</evidence>
<dbReference type="AlphaFoldDB" id="A0AA38H6B8"/>
<dbReference type="RefSeq" id="XP_052944722.1">
    <property type="nucleotide sequence ID" value="XM_053087476.1"/>
</dbReference>
<feature type="region of interest" description="Disordered" evidence="1">
    <location>
        <begin position="299"/>
        <end position="322"/>
    </location>
</feature>
<protein>
    <submittedName>
        <fullName evidence="2">Uncharacterized protein</fullName>
    </submittedName>
</protein>
<comment type="caution">
    <text evidence="2">The sequence shown here is derived from an EMBL/GenBank/DDBJ whole genome shotgun (WGS) entry which is preliminary data.</text>
</comment>
<proteinExistence type="predicted"/>
<reference evidence="2" key="1">
    <citation type="journal article" date="2022" name="G3 (Bethesda)">
        <title>High quality genome of the basidiomycete yeast Dioszegia hungarica PDD-24b-2 isolated from cloud water.</title>
        <authorList>
            <person name="Jarrige D."/>
            <person name="Haridas S."/>
            <person name="Bleykasten-Grosshans C."/>
            <person name="Joly M."/>
            <person name="Nadalig T."/>
            <person name="Sancelme M."/>
            <person name="Vuilleumier S."/>
            <person name="Grigoriev I.V."/>
            <person name="Amato P."/>
            <person name="Bringel F."/>
        </authorList>
    </citation>
    <scope>NUCLEOTIDE SEQUENCE</scope>
    <source>
        <strain evidence="2">PDD-24b-2</strain>
    </source>
</reference>
<keyword evidence="3" id="KW-1185">Reference proteome</keyword>
<organism evidence="2 3">
    <name type="scientific">Dioszegia hungarica</name>
    <dbReference type="NCBI Taxonomy" id="4972"/>
    <lineage>
        <taxon>Eukaryota</taxon>
        <taxon>Fungi</taxon>
        <taxon>Dikarya</taxon>
        <taxon>Basidiomycota</taxon>
        <taxon>Agaricomycotina</taxon>
        <taxon>Tremellomycetes</taxon>
        <taxon>Tremellales</taxon>
        <taxon>Bulleribasidiaceae</taxon>
        <taxon>Dioszegia</taxon>
    </lineage>
</organism>